<dbReference type="InterPro" id="IPR020287">
    <property type="entry name" value="Tail_sheath_C"/>
</dbReference>
<feature type="domain" description="Tail sheath protein subtilisin-like" evidence="2">
    <location>
        <begin position="8"/>
        <end position="152"/>
    </location>
</feature>
<dbReference type="InterPro" id="IPR035089">
    <property type="entry name" value="Phage_sheath_subtilisin"/>
</dbReference>
<organism evidence="4 5">
    <name type="scientific">Marine Group III euryarchaeote</name>
    <dbReference type="NCBI Taxonomy" id="2173149"/>
    <lineage>
        <taxon>Archaea</taxon>
        <taxon>Methanobacteriati</taxon>
        <taxon>Thermoplasmatota</taxon>
        <taxon>Thermoplasmata</taxon>
        <taxon>Candidatus Thermoprofundales</taxon>
    </lineage>
</organism>
<evidence type="ECO:0000259" key="2">
    <source>
        <dbReference type="Pfam" id="PF04984"/>
    </source>
</evidence>
<dbReference type="AlphaFoldDB" id="A0A7J4GV78"/>
<feature type="domain" description="Tail sheath protein C-terminal" evidence="3">
    <location>
        <begin position="155"/>
        <end position="254"/>
    </location>
</feature>
<name>A0A7J4GV78_9ARCH</name>
<dbReference type="InterPro" id="IPR052042">
    <property type="entry name" value="Tail_sheath_structural"/>
</dbReference>
<dbReference type="Proteomes" id="UP000585802">
    <property type="component" value="Unassembled WGS sequence"/>
</dbReference>
<dbReference type="Pfam" id="PF04984">
    <property type="entry name" value="Phage_sheath_1"/>
    <property type="match status" value="1"/>
</dbReference>
<reference evidence="5" key="1">
    <citation type="journal article" date="2019" name="bioRxiv">
        <title>Genome diversification in globally distributed novel marine Proteobacteria is linked to environmental adaptation.</title>
        <authorList>
            <person name="Zhou Z."/>
            <person name="Tran P.Q."/>
            <person name="Kieft K."/>
            <person name="Anantharaman K."/>
        </authorList>
    </citation>
    <scope>NUCLEOTIDE SEQUENCE [LARGE SCALE GENOMIC DNA]</scope>
</reference>
<comment type="caution">
    <text evidence="4">The sequence shown here is derived from an EMBL/GenBank/DDBJ whole genome shotgun (WGS) entry which is preliminary data.</text>
</comment>
<accession>A0A7J4GV78</accession>
<dbReference type="Pfam" id="PF17482">
    <property type="entry name" value="Phage_sheath_1C"/>
    <property type="match status" value="1"/>
</dbReference>
<sequence>MVGGEASATVALQLIAIAEGRKDVVAFLSPEQSDVVNSEGTEADNVVDFRNSLGSSSYAVLDSGWKYQYDKYNDVYRYVPLNGDTAGVTAATEANRDAWFSPAGFNRGNFRNVIKLPFNPRKSERDTLYKNGVNPVTTFMGSGTVLFGDKTLLAKPSAFDRINVRRLFIIMEKAISRFARAQLFEFNDAFTRAQFVGAVEPFLRNVQGRDGITDFKVVCDDSNNTGDVVDRNEFIGDIYVKPNRSINFIQLNFVAVRSGVAFSEVIG</sequence>
<dbReference type="PANTHER" id="PTHR35861:SF1">
    <property type="entry name" value="PHAGE TAIL SHEATH PROTEIN"/>
    <property type="match status" value="1"/>
</dbReference>
<proteinExistence type="inferred from homology"/>
<evidence type="ECO:0000256" key="1">
    <source>
        <dbReference type="ARBA" id="ARBA00008005"/>
    </source>
</evidence>
<protein>
    <recommendedName>
        <fullName evidence="6">Tail sheath protein C-terminal domain-containing protein</fullName>
    </recommendedName>
</protein>
<gene>
    <name evidence="4" type="ORF">EYQ70_00635</name>
</gene>
<comment type="similarity">
    <text evidence="1">Belongs to the myoviridae tail sheath protein family.</text>
</comment>
<evidence type="ECO:0000259" key="3">
    <source>
        <dbReference type="Pfam" id="PF17482"/>
    </source>
</evidence>
<dbReference type="EMBL" id="DUCX01000012">
    <property type="protein sequence ID" value="HIF36922.1"/>
    <property type="molecule type" value="Genomic_DNA"/>
</dbReference>
<dbReference type="Gene3D" id="3.40.50.11780">
    <property type="match status" value="1"/>
</dbReference>
<dbReference type="PANTHER" id="PTHR35861">
    <property type="match status" value="1"/>
</dbReference>
<evidence type="ECO:0000313" key="5">
    <source>
        <dbReference type="Proteomes" id="UP000585802"/>
    </source>
</evidence>
<evidence type="ECO:0008006" key="6">
    <source>
        <dbReference type="Google" id="ProtNLM"/>
    </source>
</evidence>
<evidence type="ECO:0000313" key="4">
    <source>
        <dbReference type="EMBL" id="HIF36922.1"/>
    </source>
</evidence>